<evidence type="ECO:0000259" key="3">
    <source>
        <dbReference type="Pfam" id="PF25484"/>
    </source>
</evidence>
<feature type="transmembrane region" description="Helical" evidence="2">
    <location>
        <begin position="26"/>
        <end position="48"/>
    </location>
</feature>
<dbReference type="Pfam" id="PF25484">
    <property type="entry name" value="DUF7907"/>
    <property type="match status" value="1"/>
</dbReference>
<protein>
    <recommendedName>
        <fullName evidence="3">DUF7907 domain-containing protein</fullName>
    </recommendedName>
</protein>
<reference evidence="4 5" key="1">
    <citation type="journal article" date="2016" name="Mol. Biol. Evol.">
        <title>Comparative Genomics of Early-Diverging Mushroom-Forming Fungi Provides Insights into the Origins of Lignocellulose Decay Capabilities.</title>
        <authorList>
            <person name="Nagy L.G."/>
            <person name="Riley R."/>
            <person name="Tritt A."/>
            <person name="Adam C."/>
            <person name="Daum C."/>
            <person name="Floudas D."/>
            <person name="Sun H."/>
            <person name="Yadav J.S."/>
            <person name="Pangilinan J."/>
            <person name="Larsson K.H."/>
            <person name="Matsuura K."/>
            <person name="Barry K."/>
            <person name="Labutti K."/>
            <person name="Kuo R."/>
            <person name="Ohm R.A."/>
            <person name="Bhattacharya S.S."/>
            <person name="Shirouzu T."/>
            <person name="Yoshinaga Y."/>
            <person name="Martin F.M."/>
            <person name="Grigoriev I.V."/>
            <person name="Hibbett D.S."/>
        </authorList>
    </citation>
    <scope>NUCLEOTIDE SEQUENCE [LARGE SCALE GENOMIC DNA]</scope>
    <source>
        <strain evidence="4 5">L-15889</strain>
    </source>
</reference>
<name>A0A165TS08_9APHY</name>
<evidence type="ECO:0000256" key="1">
    <source>
        <dbReference type="SAM" id="MobiDB-lite"/>
    </source>
</evidence>
<evidence type="ECO:0000313" key="4">
    <source>
        <dbReference type="EMBL" id="KZT73858.1"/>
    </source>
</evidence>
<sequence>MSSGGLPDLQQSSKTSYDSQPHTSSYLLDMVSLALTGLAAALVASVTANPLTARDFSGPSGLSQFQLTTVPNGGNSPYSGWWPVAFHTGAGTNAAVLSSNQSETLTWRTSESLFLAQTTTHPE</sequence>
<keyword evidence="2" id="KW-0472">Membrane</keyword>
<evidence type="ECO:0000313" key="5">
    <source>
        <dbReference type="Proteomes" id="UP000076727"/>
    </source>
</evidence>
<keyword evidence="2" id="KW-0812">Transmembrane</keyword>
<feature type="region of interest" description="Disordered" evidence="1">
    <location>
        <begin position="1"/>
        <end position="22"/>
    </location>
</feature>
<dbReference type="Proteomes" id="UP000076727">
    <property type="component" value="Unassembled WGS sequence"/>
</dbReference>
<keyword evidence="2" id="KW-1133">Transmembrane helix</keyword>
<proteinExistence type="predicted"/>
<dbReference type="OrthoDB" id="2774638at2759"/>
<gene>
    <name evidence="4" type="ORF">DAEQUDRAFT_357494</name>
</gene>
<accession>A0A165TS08</accession>
<dbReference type="EMBL" id="KV429035">
    <property type="protein sequence ID" value="KZT73858.1"/>
    <property type="molecule type" value="Genomic_DNA"/>
</dbReference>
<dbReference type="AlphaFoldDB" id="A0A165TS08"/>
<keyword evidence="5" id="KW-1185">Reference proteome</keyword>
<feature type="domain" description="DUF7907" evidence="3">
    <location>
        <begin position="64"/>
        <end position="105"/>
    </location>
</feature>
<dbReference type="InterPro" id="IPR057229">
    <property type="entry name" value="DUF7907"/>
</dbReference>
<organism evidence="4 5">
    <name type="scientific">Daedalea quercina L-15889</name>
    <dbReference type="NCBI Taxonomy" id="1314783"/>
    <lineage>
        <taxon>Eukaryota</taxon>
        <taxon>Fungi</taxon>
        <taxon>Dikarya</taxon>
        <taxon>Basidiomycota</taxon>
        <taxon>Agaricomycotina</taxon>
        <taxon>Agaricomycetes</taxon>
        <taxon>Polyporales</taxon>
        <taxon>Fomitopsis</taxon>
    </lineage>
</organism>
<evidence type="ECO:0000256" key="2">
    <source>
        <dbReference type="SAM" id="Phobius"/>
    </source>
</evidence>